<feature type="repeat" description="ANK" evidence="1">
    <location>
        <begin position="56"/>
        <end position="88"/>
    </location>
</feature>
<name>A0A3N4IPJ0_ASCIM</name>
<dbReference type="Pfam" id="PF12796">
    <property type="entry name" value="Ank_2"/>
    <property type="match status" value="1"/>
</dbReference>
<keyword evidence="4" id="KW-1185">Reference proteome</keyword>
<dbReference type="InterPro" id="IPR036770">
    <property type="entry name" value="Ankyrin_rpt-contain_sf"/>
</dbReference>
<protein>
    <submittedName>
        <fullName evidence="3">Ankyrin</fullName>
    </submittedName>
</protein>
<evidence type="ECO:0000256" key="1">
    <source>
        <dbReference type="PROSITE-ProRule" id="PRU00023"/>
    </source>
</evidence>
<feature type="compositionally biased region" description="Acidic residues" evidence="2">
    <location>
        <begin position="162"/>
        <end position="173"/>
    </location>
</feature>
<dbReference type="PANTHER" id="PTHR24121:SF23">
    <property type="entry name" value="NO MECHANORECEPTOR POTENTIAL C, ISOFORM H"/>
    <property type="match status" value="1"/>
</dbReference>
<dbReference type="OrthoDB" id="10057496at2759"/>
<evidence type="ECO:0000313" key="4">
    <source>
        <dbReference type="Proteomes" id="UP000275078"/>
    </source>
</evidence>
<accession>A0A3N4IPJ0</accession>
<dbReference type="Gene3D" id="1.25.40.20">
    <property type="entry name" value="Ankyrin repeat-containing domain"/>
    <property type="match status" value="1"/>
</dbReference>
<dbReference type="SMART" id="SM00248">
    <property type="entry name" value="ANK"/>
    <property type="match status" value="2"/>
</dbReference>
<feature type="repeat" description="ANK" evidence="1">
    <location>
        <begin position="98"/>
        <end position="120"/>
    </location>
</feature>
<feature type="region of interest" description="Disordered" evidence="2">
    <location>
        <begin position="162"/>
        <end position="184"/>
    </location>
</feature>
<dbReference type="EMBL" id="ML119647">
    <property type="protein sequence ID" value="RPA87337.1"/>
    <property type="molecule type" value="Genomic_DNA"/>
</dbReference>
<organism evidence="3 4">
    <name type="scientific">Ascobolus immersus RN42</name>
    <dbReference type="NCBI Taxonomy" id="1160509"/>
    <lineage>
        <taxon>Eukaryota</taxon>
        <taxon>Fungi</taxon>
        <taxon>Dikarya</taxon>
        <taxon>Ascomycota</taxon>
        <taxon>Pezizomycotina</taxon>
        <taxon>Pezizomycetes</taxon>
        <taxon>Pezizales</taxon>
        <taxon>Ascobolaceae</taxon>
        <taxon>Ascobolus</taxon>
    </lineage>
</organism>
<dbReference type="Proteomes" id="UP000275078">
    <property type="component" value="Unassembled WGS sequence"/>
</dbReference>
<sequence length="204" mass="22264">MVSTDLKIDPELTDDLLYAARHADAEFLQETIDALVKANPDAPVYKLITAAVDSESGNTAFHMAAANGHVDILKTLLSHYPHTVKDDNTSPANYQNESGNTPLHYAAINGHLDACKLFFEEWDGDLGLKNKAGKGPYTEAEGAERENIVDWGLTVWAGIAEFGDDGDDQEEEAGSSKVDEQKVLDEVKEAVESLKIEEEKKSDS</sequence>
<dbReference type="InterPro" id="IPR002110">
    <property type="entry name" value="Ankyrin_rpt"/>
</dbReference>
<dbReference type="PROSITE" id="PS50297">
    <property type="entry name" value="ANK_REP_REGION"/>
    <property type="match status" value="2"/>
</dbReference>
<evidence type="ECO:0000256" key="2">
    <source>
        <dbReference type="SAM" id="MobiDB-lite"/>
    </source>
</evidence>
<evidence type="ECO:0000313" key="3">
    <source>
        <dbReference type="EMBL" id="RPA87337.1"/>
    </source>
</evidence>
<dbReference type="STRING" id="1160509.A0A3N4IPJ0"/>
<dbReference type="SUPFAM" id="SSF48403">
    <property type="entry name" value="Ankyrin repeat"/>
    <property type="match status" value="1"/>
</dbReference>
<keyword evidence="1" id="KW-0040">ANK repeat</keyword>
<dbReference type="PANTHER" id="PTHR24121">
    <property type="entry name" value="NO MECHANORECEPTOR POTENTIAL C, ISOFORM D-RELATED"/>
    <property type="match status" value="1"/>
</dbReference>
<dbReference type="AlphaFoldDB" id="A0A3N4IPJ0"/>
<gene>
    <name evidence="3" type="ORF">BJ508DRAFT_410845</name>
</gene>
<proteinExistence type="predicted"/>
<dbReference type="PROSITE" id="PS50088">
    <property type="entry name" value="ANK_REPEAT"/>
    <property type="match status" value="2"/>
</dbReference>
<reference evidence="3 4" key="1">
    <citation type="journal article" date="2018" name="Nat. Ecol. Evol.">
        <title>Pezizomycetes genomes reveal the molecular basis of ectomycorrhizal truffle lifestyle.</title>
        <authorList>
            <person name="Murat C."/>
            <person name="Payen T."/>
            <person name="Noel B."/>
            <person name="Kuo A."/>
            <person name="Morin E."/>
            <person name="Chen J."/>
            <person name="Kohler A."/>
            <person name="Krizsan K."/>
            <person name="Balestrini R."/>
            <person name="Da Silva C."/>
            <person name="Montanini B."/>
            <person name="Hainaut M."/>
            <person name="Levati E."/>
            <person name="Barry K.W."/>
            <person name="Belfiori B."/>
            <person name="Cichocki N."/>
            <person name="Clum A."/>
            <person name="Dockter R.B."/>
            <person name="Fauchery L."/>
            <person name="Guy J."/>
            <person name="Iotti M."/>
            <person name="Le Tacon F."/>
            <person name="Lindquist E.A."/>
            <person name="Lipzen A."/>
            <person name="Malagnac F."/>
            <person name="Mello A."/>
            <person name="Molinier V."/>
            <person name="Miyauchi S."/>
            <person name="Poulain J."/>
            <person name="Riccioni C."/>
            <person name="Rubini A."/>
            <person name="Sitrit Y."/>
            <person name="Splivallo R."/>
            <person name="Traeger S."/>
            <person name="Wang M."/>
            <person name="Zifcakova L."/>
            <person name="Wipf D."/>
            <person name="Zambonelli A."/>
            <person name="Paolocci F."/>
            <person name="Nowrousian M."/>
            <person name="Ottonello S."/>
            <person name="Baldrian P."/>
            <person name="Spatafora J.W."/>
            <person name="Henrissat B."/>
            <person name="Nagy L.G."/>
            <person name="Aury J.M."/>
            <person name="Wincker P."/>
            <person name="Grigoriev I.V."/>
            <person name="Bonfante P."/>
            <person name="Martin F.M."/>
        </authorList>
    </citation>
    <scope>NUCLEOTIDE SEQUENCE [LARGE SCALE GENOMIC DNA]</scope>
    <source>
        <strain evidence="3 4">RN42</strain>
    </source>
</reference>